<accession>A0AAE8N5Q0</accession>
<name>A0AAE8N5Q0_9PEZI</name>
<protein>
    <submittedName>
        <fullName evidence="2">Uncharacterized protein</fullName>
    </submittedName>
</protein>
<feature type="region of interest" description="Disordered" evidence="1">
    <location>
        <begin position="212"/>
        <end position="232"/>
    </location>
</feature>
<evidence type="ECO:0000313" key="2">
    <source>
        <dbReference type="EMBL" id="SPO05989.1"/>
    </source>
</evidence>
<reference evidence="2" key="1">
    <citation type="submission" date="2018-03" db="EMBL/GenBank/DDBJ databases">
        <authorList>
            <person name="Guldener U."/>
        </authorList>
    </citation>
    <scope>NUCLEOTIDE SEQUENCE</scope>
</reference>
<organism evidence="2 3">
    <name type="scientific">Cephalotrichum gorgonifer</name>
    <dbReference type="NCBI Taxonomy" id="2041049"/>
    <lineage>
        <taxon>Eukaryota</taxon>
        <taxon>Fungi</taxon>
        <taxon>Dikarya</taxon>
        <taxon>Ascomycota</taxon>
        <taxon>Pezizomycotina</taxon>
        <taxon>Sordariomycetes</taxon>
        <taxon>Hypocreomycetidae</taxon>
        <taxon>Microascales</taxon>
        <taxon>Microascaceae</taxon>
        <taxon>Cephalotrichum</taxon>
    </lineage>
</organism>
<feature type="compositionally biased region" description="Low complexity" evidence="1">
    <location>
        <begin position="64"/>
        <end position="81"/>
    </location>
</feature>
<dbReference type="EMBL" id="ONZQ02000014">
    <property type="protein sequence ID" value="SPO05989.1"/>
    <property type="molecule type" value="Genomic_DNA"/>
</dbReference>
<feature type="compositionally biased region" description="Basic and acidic residues" evidence="1">
    <location>
        <begin position="319"/>
        <end position="331"/>
    </location>
</feature>
<dbReference type="AlphaFoldDB" id="A0AAE8N5Q0"/>
<feature type="region of interest" description="Disordered" evidence="1">
    <location>
        <begin position="109"/>
        <end position="129"/>
    </location>
</feature>
<gene>
    <name evidence="2" type="ORF">DNG_08678</name>
</gene>
<feature type="region of interest" description="Disordered" evidence="1">
    <location>
        <begin position="310"/>
        <end position="355"/>
    </location>
</feature>
<evidence type="ECO:0000313" key="3">
    <source>
        <dbReference type="Proteomes" id="UP001187682"/>
    </source>
</evidence>
<proteinExistence type="predicted"/>
<feature type="region of interest" description="Disordered" evidence="1">
    <location>
        <begin position="1"/>
        <end position="84"/>
    </location>
</feature>
<keyword evidence="3" id="KW-1185">Reference proteome</keyword>
<dbReference type="Proteomes" id="UP001187682">
    <property type="component" value="Unassembled WGS sequence"/>
</dbReference>
<feature type="compositionally biased region" description="Low complexity" evidence="1">
    <location>
        <begin position="216"/>
        <end position="227"/>
    </location>
</feature>
<evidence type="ECO:0000256" key="1">
    <source>
        <dbReference type="SAM" id="MobiDB-lite"/>
    </source>
</evidence>
<sequence length="405" mass="43743">MPTHRLTQWAPLFRAPPAGSQWRNLPAPAVGRFSSSNAPPGKRKARRTQGGGPPAASIFDQLFPQPAQTRSSPAPSSSGSRDGMVSAAHGVVSKNASLGRSGAAVLKWRSEKEKGKGEEEEEEVTRSAGTTGKRYVLVVRNGSRSTLPSDFYRIAPQGAVHLDGRGWSSMQAVQARHTVTIEPQDKYLLHFSSLAEATAYKAELERLLAAAPPPEEAQGQQQQPPRLTLSTPDPSLVSVELVQGLSALRQVTGARVPMNVLRSGLHARNLVHVKLDGSQLTPCELRALVAADGRERNLAWKLSSSWGEDGVSVTLKNEPPPKRAAPDEKGDAAAASSGGGGPDPALASERRGGGGVKTRESFFSRFFLSFDTVHDARRFIRCWHRRKVNIDDHERACIVNTSLIW</sequence>
<comment type="caution">
    <text evidence="2">The sequence shown here is derived from an EMBL/GenBank/DDBJ whole genome shotgun (WGS) entry which is preliminary data.</text>
</comment>